<dbReference type="PROSITE" id="PS50943">
    <property type="entry name" value="HTH_CROC1"/>
    <property type="match status" value="1"/>
</dbReference>
<comment type="caution">
    <text evidence="2">The sequence shown here is derived from an EMBL/GenBank/DDBJ whole genome shotgun (WGS) entry which is preliminary data.</text>
</comment>
<dbReference type="InterPro" id="IPR011990">
    <property type="entry name" value="TPR-like_helical_dom_sf"/>
</dbReference>
<dbReference type="GO" id="GO:0003677">
    <property type="term" value="F:DNA binding"/>
    <property type="evidence" value="ECO:0007669"/>
    <property type="project" value="InterPro"/>
</dbReference>
<dbReference type="Proteomes" id="UP000249828">
    <property type="component" value="Unassembled WGS sequence"/>
</dbReference>
<dbReference type="CDD" id="cd00093">
    <property type="entry name" value="HTH_XRE"/>
    <property type="match status" value="1"/>
</dbReference>
<evidence type="ECO:0000259" key="1">
    <source>
        <dbReference type="PROSITE" id="PS50943"/>
    </source>
</evidence>
<dbReference type="InterPro" id="IPR010982">
    <property type="entry name" value="Lambda_DNA-bd_dom_sf"/>
</dbReference>
<dbReference type="EMBL" id="PIEU01000016">
    <property type="protein sequence ID" value="PZL76989.1"/>
    <property type="molecule type" value="Genomic_DNA"/>
</dbReference>
<dbReference type="InterPro" id="IPR010057">
    <property type="entry name" value="Transcription_activator_Rgg_C"/>
</dbReference>
<proteinExistence type="predicted"/>
<gene>
    <name evidence="2" type="ORF">CI088_01945</name>
</gene>
<dbReference type="PANTHER" id="PTHR37038">
    <property type="entry name" value="TRANSCRIPTIONAL REGULATOR-RELATED"/>
    <property type="match status" value="1"/>
</dbReference>
<organism evidence="2 3">
    <name type="scientific">Enterococcus plantarum</name>
    <dbReference type="NCBI Taxonomy" id="1077675"/>
    <lineage>
        <taxon>Bacteria</taxon>
        <taxon>Bacillati</taxon>
        <taxon>Bacillota</taxon>
        <taxon>Bacilli</taxon>
        <taxon>Lactobacillales</taxon>
        <taxon>Enterococcaceae</taxon>
        <taxon>Enterococcus</taxon>
    </lineage>
</organism>
<feature type="domain" description="HTH cro/C1-type" evidence="1">
    <location>
        <begin position="7"/>
        <end position="59"/>
    </location>
</feature>
<dbReference type="SUPFAM" id="SSF48452">
    <property type="entry name" value="TPR-like"/>
    <property type="match status" value="1"/>
</dbReference>
<name>A0A2W4BUL8_9ENTE</name>
<dbReference type="InterPro" id="IPR001387">
    <property type="entry name" value="Cro/C1-type_HTH"/>
</dbReference>
<sequence>MKVEEALYFFRKNKNLKQKDILTYTDTSVYSRIENGKKFLKFSELRDILTRLSVPLAEFSEYLDDDLEQKQFRTLLKKYKSTVHDPHMKKELLDYYHTLTFSEAMTIEHMSNYVVIKTLLSSRWNEISPLKQSELDIIFNLLHVKEYFFQYDYALLSHTIFLFDRSKIDILTKKALPVKNMNLRNTATKEFIKNMINNLITTLLRKREYELSTYYLTLAASQLDSVNDLSYKIVLDYLKNLTQYLYTGEKKYKTNIFESIDYLNKVGEHNLAVSIKTEVESILLNNDTVPIFIQANL</sequence>
<evidence type="ECO:0000313" key="3">
    <source>
        <dbReference type="Proteomes" id="UP000249828"/>
    </source>
</evidence>
<dbReference type="Gene3D" id="1.25.40.400">
    <property type="match status" value="1"/>
</dbReference>
<protein>
    <recommendedName>
        <fullName evidence="1">HTH cro/C1-type domain-containing protein</fullName>
    </recommendedName>
</protein>
<dbReference type="AlphaFoldDB" id="A0A2W4BUL8"/>
<dbReference type="Gene3D" id="1.10.260.40">
    <property type="entry name" value="lambda repressor-like DNA-binding domains"/>
    <property type="match status" value="1"/>
</dbReference>
<dbReference type="Pfam" id="PF21259">
    <property type="entry name" value="Rgg_C"/>
    <property type="match status" value="1"/>
</dbReference>
<dbReference type="SUPFAM" id="SSF47413">
    <property type="entry name" value="lambda repressor-like DNA-binding domains"/>
    <property type="match status" value="1"/>
</dbReference>
<accession>A0A2W4BUL8</accession>
<keyword evidence="3" id="KW-1185">Reference proteome</keyword>
<dbReference type="InterPro" id="IPR053163">
    <property type="entry name" value="HTH-type_regulator_Rgg"/>
</dbReference>
<evidence type="ECO:0000313" key="2">
    <source>
        <dbReference type="EMBL" id="PZL76989.1"/>
    </source>
</evidence>
<reference evidence="2 3" key="1">
    <citation type="submission" date="2017-11" db="EMBL/GenBank/DDBJ databases">
        <title>Draft genome sequence of Enterococcus plantarum TRW2 strain isolated from lettuce.</title>
        <authorList>
            <person name="Kim E.B."/>
            <person name="Marco M.L."/>
            <person name="Williams T.R."/>
            <person name="You I.H."/>
        </authorList>
    </citation>
    <scope>NUCLEOTIDE SEQUENCE [LARGE SCALE GENOMIC DNA]</scope>
    <source>
        <strain evidence="2 3">TRW2</strain>
    </source>
</reference>
<dbReference type="RefSeq" id="WP_111247012.1">
    <property type="nucleotide sequence ID" value="NZ_PIEU01000016.1"/>
</dbReference>